<dbReference type="Proteomes" id="UP000594220">
    <property type="component" value="Unplaced"/>
</dbReference>
<dbReference type="GO" id="GO:0005768">
    <property type="term" value="C:endosome"/>
    <property type="evidence" value="ECO:0007669"/>
    <property type="project" value="TreeGrafter"/>
</dbReference>
<dbReference type="Gene3D" id="3.40.50.10140">
    <property type="entry name" value="Toll/interleukin-1 receptor homology (TIR) domain"/>
    <property type="match status" value="1"/>
</dbReference>
<keyword evidence="1 6" id="KW-0963">Cytoplasm</keyword>
<dbReference type="Pfam" id="PF12721">
    <property type="entry name" value="RHIM"/>
    <property type="match status" value="1"/>
</dbReference>
<dbReference type="PANTHER" id="PTHR47230">
    <property type="entry name" value="TIR DOMAIN-CONTAINING ADAPTER MOLECULE 1"/>
    <property type="match status" value="1"/>
</dbReference>
<dbReference type="GO" id="GO:0005829">
    <property type="term" value="C:cytosol"/>
    <property type="evidence" value="ECO:0007669"/>
    <property type="project" value="UniProtKB-SubCell"/>
</dbReference>
<dbReference type="GeneTree" id="ENSGT00940000162411"/>
<dbReference type="InterPro" id="IPR035897">
    <property type="entry name" value="Toll_tir_struct_dom_sf"/>
</dbReference>
<dbReference type="GO" id="GO:0035666">
    <property type="term" value="P:TRIF-dependent toll-like receptor signaling pathway"/>
    <property type="evidence" value="ECO:0007669"/>
    <property type="project" value="InterPro"/>
</dbReference>
<dbReference type="GO" id="GO:0045087">
    <property type="term" value="P:innate immune response"/>
    <property type="evidence" value="ECO:0007669"/>
    <property type="project" value="UniProtKB-UniRule"/>
</dbReference>
<dbReference type="GO" id="GO:0051607">
    <property type="term" value="P:defense response to virus"/>
    <property type="evidence" value="ECO:0007669"/>
    <property type="project" value="UniProtKB-UniRule"/>
</dbReference>
<dbReference type="InterPro" id="IPR046946">
    <property type="entry name" value="TCAM1/2"/>
</dbReference>
<evidence type="ECO:0000256" key="6">
    <source>
        <dbReference type="PIRNR" id="PIRNR037744"/>
    </source>
</evidence>
<reference evidence="9" key="1">
    <citation type="submission" date="2025-08" db="UniProtKB">
        <authorList>
            <consortium name="Ensembl"/>
        </authorList>
    </citation>
    <scope>IDENTIFICATION</scope>
</reference>
<evidence type="ECO:0000259" key="8">
    <source>
        <dbReference type="PROSITE" id="PS50104"/>
    </source>
</evidence>
<comment type="domain">
    <text evidence="6">The N-terminal region is essential for activation of the IFNB promoter activity.</text>
</comment>
<dbReference type="InterPro" id="IPR040886">
    <property type="entry name" value="TRIF_N"/>
</dbReference>
<feature type="region of interest" description="Disordered" evidence="7">
    <location>
        <begin position="671"/>
        <end position="692"/>
    </location>
</feature>
<dbReference type="Gene3D" id="1.25.40.780">
    <property type="match status" value="1"/>
</dbReference>
<evidence type="ECO:0000256" key="2">
    <source>
        <dbReference type="ARBA" id="ARBA00022553"/>
    </source>
</evidence>
<feature type="region of interest" description="Disordered" evidence="7">
    <location>
        <begin position="184"/>
        <end position="214"/>
    </location>
</feature>
<dbReference type="SUPFAM" id="SSF52200">
    <property type="entry name" value="Toll/Interleukin receptor TIR domain"/>
    <property type="match status" value="1"/>
</dbReference>
<dbReference type="Ensembl" id="ENSCPRT00005013992.1">
    <property type="protein sequence ID" value="ENSCPRP00005011875.1"/>
    <property type="gene ID" value="ENSCPRG00005008467.1"/>
</dbReference>
<evidence type="ECO:0000256" key="5">
    <source>
        <dbReference type="ARBA" id="ARBA00023198"/>
    </source>
</evidence>
<dbReference type="PROSITE" id="PS50104">
    <property type="entry name" value="TIR"/>
    <property type="match status" value="1"/>
</dbReference>
<dbReference type="KEGG" id="cpoo:109320451"/>
<feature type="compositionally biased region" description="Acidic residues" evidence="7">
    <location>
        <begin position="683"/>
        <end position="692"/>
    </location>
</feature>
<dbReference type="GO" id="GO:0043123">
    <property type="term" value="P:positive regulation of canonical NF-kappaB signal transduction"/>
    <property type="evidence" value="ECO:0007669"/>
    <property type="project" value="TreeGrafter"/>
</dbReference>
<dbReference type="OMA" id="TRHGWQD"/>
<evidence type="ECO:0000313" key="9">
    <source>
        <dbReference type="Ensembl" id="ENSCPRP00005011875.1"/>
    </source>
</evidence>
<dbReference type="GO" id="GO:0005739">
    <property type="term" value="C:mitochondrion"/>
    <property type="evidence" value="ECO:0007669"/>
    <property type="project" value="UniProtKB-SubCell"/>
</dbReference>
<name>A0A7M4EPE6_CROPO</name>
<keyword evidence="4 6" id="KW-0391">Immunity</keyword>
<organism evidence="9 10">
    <name type="scientific">Crocodylus porosus</name>
    <name type="common">Saltwater crocodile</name>
    <name type="synonym">Estuarine crocodile</name>
    <dbReference type="NCBI Taxonomy" id="8502"/>
    <lineage>
        <taxon>Eukaryota</taxon>
        <taxon>Metazoa</taxon>
        <taxon>Chordata</taxon>
        <taxon>Craniata</taxon>
        <taxon>Vertebrata</taxon>
        <taxon>Euteleostomi</taxon>
        <taxon>Archelosauria</taxon>
        <taxon>Archosauria</taxon>
        <taxon>Crocodylia</taxon>
        <taxon>Longirostres</taxon>
        <taxon>Crocodylidae</taxon>
        <taxon>Crocodylus</taxon>
    </lineage>
</organism>
<dbReference type="GO" id="GO:0006954">
    <property type="term" value="P:inflammatory response"/>
    <property type="evidence" value="ECO:0007669"/>
    <property type="project" value="UniProtKB-KW"/>
</dbReference>
<keyword evidence="6" id="KW-0496">Mitochondrion</keyword>
<dbReference type="GeneID" id="109320451"/>
<dbReference type="GO" id="GO:0035591">
    <property type="term" value="F:signaling adaptor activity"/>
    <property type="evidence" value="ECO:0007669"/>
    <property type="project" value="TreeGrafter"/>
</dbReference>
<evidence type="ECO:0000256" key="1">
    <source>
        <dbReference type="ARBA" id="ARBA00022490"/>
    </source>
</evidence>
<dbReference type="RefSeq" id="XP_019406074.1">
    <property type="nucleotide sequence ID" value="XM_019550529.1"/>
</dbReference>
<dbReference type="GO" id="GO:0043330">
    <property type="term" value="P:response to exogenous dsRNA"/>
    <property type="evidence" value="ECO:0007669"/>
    <property type="project" value="UniProtKB-UniRule"/>
</dbReference>
<comment type="function">
    <text evidence="6">Involved in innate immunity against invading pathogens. Adapter used by TLR3, TLR4 (through TICAM2) and TLR5 to mediate NF-kappa-B and interferon-regulatory factor (IRF) activation, and to induce apoptosis. Ligand binding to these receptors results in TRIF recruitment through its TIR domain. Distinct protein-interaction motifs allow recruitment of the effector proteins TBK1, TRAF6 and RIPK1, which in turn, lead to the activation of transcription factors IRF3 and IRF7, NF-kappa-B and FADD respectively. Phosphorylation by TBK1 on the pLxIS motif leads to recruitment and subsequent activation of the transcription factor IRF3 to induce expression of type I interferon and exert a potent immunity against invading pathogens. Component of a multi-helicase-TICAM1 complex that acts as a cytoplasmic sensor of viral double-stranded RNA (dsRNA) and plays a role in the activation of a cascade of antiviral responses including the induction of pro-inflammatory cytokines.</text>
</comment>
<dbReference type="PANTHER" id="PTHR47230:SF1">
    <property type="entry name" value="TIR DOMAIN-CONTAINING ADAPTER MOLECULE 1"/>
    <property type="match status" value="1"/>
</dbReference>
<dbReference type="CTD" id="148022"/>
<dbReference type="GO" id="GO:0032481">
    <property type="term" value="P:positive regulation of type I interferon production"/>
    <property type="evidence" value="ECO:0007669"/>
    <property type="project" value="TreeGrafter"/>
</dbReference>
<keyword evidence="3 6" id="KW-0399">Innate immunity</keyword>
<dbReference type="AlphaFoldDB" id="A0A7M4EPE6"/>
<gene>
    <name evidence="9" type="primary">TICAM1</name>
</gene>
<feature type="compositionally biased region" description="Basic and acidic residues" evidence="7">
    <location>
        <begin position="340"/>
        <end position="349"/>
    </location>
</feature>
<feature type="compositionally biased region" description="Polar residues" evidence="7">
    <location>
        <begin position="671"/>
        <end position="682"/>
    </location>
</feature>
<comment type="subunit">
    <text evidence="6">Homodimer. Found in a multi-helicase-TICAM1 complex at least composed of DHX36, DDX1, DDX21 and TICAM1.</text>
</comment>
<dbReference type="GO" id="GO:0006915">
    <property type="term" value="P:apoptotic process"/>
    <property type="evidence" value="ECO:0007669"/>
    <property type="project" value="UniProtKB-KW"/>
</dbReference>
<feature type="region of interest" description="Disordered" evidence="7">
    <location>
        <begin position="313"/>
        <end position="363"/>
    </location>
</feature>
<protein>
    <recommendedName>
        <fullName evidence="6">TIR domain-containing adapter molecule 1</fullName>
        <shortName evidence="6">TICAM-1</shortName>
    </recommendedName>
</protein>
<dbReference type="GO" id="GO:0005776">
    <property type="term" value="C:autophagosome"/>
    <property type="evidence" value="ECO:0007669"/>
    <property type="project" value="UniProtKB-SubCell"/>
</dbReference>
<dbReference type="OrthoDB" id="9906976at2759"/>
<feature type="domain" description="TIR" evidence="8">
    <location>
        <begin position="408"/>
        <end position="541"/>
    </location>
</feature>
<keyword evidence="2" id="KW-0597">Phosphoprotein</keyword>
<evidence type="ECO:0000256" key="3">
    <source>
        <dbReference type="ARBA" id="ARBA00022588"/>
    </source>
</evidence>
<proteinExistence type="predicted"/>
<keyword evidence="5 6" id="KW-0395">Inflammatory response</keyword>
<dbReference type="InterPro" id="IPR000157">
    <property type="entry name" value="TIR_dom"/>
</dbReference>
<reference evidence="9" key="2">
    <citation type="submission" date="2025-09" db="UniProtKB">
        <authorList>
            <consortium name="Ensembl"/>
        </authorList>
    </citation>
    <scope>IDENTIFICATION</scope>
</reference>
<comment type="subcellular location">
    <subcellularLocation>
        <location evidence="6">Cytoplasmic vesicle</location>
        <location evidence="6">Autophagosome</location>
    </subcellularLocation>
    <subcellularLocation>
        <location evidence="6">Cytoplasm</location>
        <location evidence="6">Cytosol</location>
    </subcellularLocation>
    <subcellularLocation>
        <location evidence="6">Mitochondrion</location>
    </subcellularLocation>
</comment>
<keyword evidence="10" id="KW-1185">Reference proteome</keyword>
<evidence type="ECO:0000256" key="4">
    <source>
        <dbReference type="ARBA" id="ARBA00022859"/>
    </source>
</evidence>
<dbReference type="Pfam" id="PF17798">
    <property type="entry name" value="TRIF-NTD"/>
    <property type="match status" value="1"/>
</dbReference>
<accession>A0A7M4EPE6</accession>
<evidence type="ECO:0000256" key="7">
    <source>
        <dbReference type="SAM" id="MobiDB-lite"/>
    </source>
</evidence>
<dbReference type="InterPro" id="IPR025735">
    <property type="entry name" value="RHIM"/>
</dbReference>
<keyword evidence="6" id="KW-0053">Apoptosis</keyword>
<feature type="compositionally biased region" description="Polar residues" evidence="7">
    <location>
        <begin position="204"/>
        <end position="214"/>
    </location>
</feature>
<evidence type="ECO:0000313" key="10">
    <source>
        <dbReference type="Proteomes" id="UP000594220"/>
    </source>
</evidence>
<sequence>MAESAEAQPTFEDVFSLLSRMPENRLVNLKHKLKHMRPSTRSSKLLQAMVLLALGREAEARICLDALGEDMGALYVCRTRLGSAGVPAGCVDPGTPQLDASALWVLAQIYSVLVEEKVCSQDAKISAYRAAIQAVRASKGNQGEQLSSLLAEAEEQCGMDISLAERGASFEALRSDPALFQTASPASVPRSAPVQIGSAPGLSSPRTLRSSGSPASFVSHLEISQSPTVEYLTCATRRHHNPGPSKLCGGGASPAVHYSGGSVSHVAWDPEQLDSACAPPLHSQPRSRSLRDPCGGSSHLPFLPVPETGLPSRSATHCPVECSDLPSTVPPKPQRPQESVPKEPEKEPHVGLPGSSSGSVRLPVEDSYVPTENRSMASSSFVCPPPFQAPAAAPATAPSSEPDTGEGKFYSFVVVHAMEDMDIACRVKELLESMGVPDGATFCEDFLVPGHCQLTCFQDAINNSAFTLLLLTENFQCRLCTYQMNSALMDSILRLHKYNSVIPFVPKECPLRKGQIPGVLAGLVPLDENSRVFARRVKNTFVPSKIKEQRTKWSEIQQIQEAHRKQKQYQEHLQAVQRALAALNIGSQPGLLPPVQLPDLTGLHQLLSSLSAQTALINQPHLGGLFMPGYSAPSPSQPVALPPGHQNMPGTGHQPLIIQNARMVQIGDHNQMQVQRTQSVSESSDEETNECN</sequence>
<keyword evidence="6" id="KW-0968">Cytoplasmic vesicle</keyword>